<keyword evidence="2" id="KW-1185">Reference proteome</keyword>
<sequence length="202" mass="22100">MEPMMKTLCEKIIQLAERMPEGEALSAKALLHLGSRQGVDQALSRLVRRGQLLRAGRGTYVRQVHTKFGSRPPSPTKLIEALAAQTGETITPNGAAAANALGLTSQVPIKQIYLTSGPSRKFTLGSQIVELQHTARWQTTLANTKAGQTVRALAWLGEQKAGEAIPYLREQLMSSELAELLQARPVLPTWMAREVSRMAEYA</sequence>
<reference evidence="1 2" key="1">
    <citation type="journal article" date="2014" name="Nature">
        <title>Sequential evolution of bacterial morphology by co-option of a developmental regulator.</title>
        <authorList>
            <person name="Jiang C."/>
            <person name="Brown P.J."/>
            <person name="Ducret A."/>
            <person name="Brun Y.V."/>
        </authorList>
    </citation>
    <scope>NUCLEOTIDE SEQUENCE [LARGE SCALE GENOMIC DNA]</scope>
    <source>
        <strain evidence="1 2">DSM 16100</strain>
    </source>
</reference>
<protein>
    <recommendedName>
        <fullName evidence="3">Transcriptional regulator, AbiEi antitoxin, Type IV TA system</fullName>
    </recommendedName>
</protein>
<dbReference type="Proteomes" id="UP000017837">
    <property type="component" value="Unassembled WGS sequence"/>
</dbReference>
<proteinExistence type="predicted"/>
<dbReference type="AlphaFoldDB" id="V4N935"/>
<gene>
    <name evidence="1" type="ORF">ABENE_23135</name>
</gene>
<evidence type="ECO:0000313" key="2">
    <source>
        <dbReference type="Proteomes" id="UP000017837"/>
    </source>
</evidence>
<dbReference type="STRING" id="1121022.GCA_000376105_04491"/>
<dbReference type="PATRIC" id="fig|1121022.4.peg.4733"/>
<name>V4N935_9CAUL</name>
<dbReference type="Pfam" id="PF19570">
    <property type="entry name" value="DUF6088"/>
    <property type="match status" value="1"/>
</dbReference>
<evidence type="ECO:0000313" key="1">
    <source>
        <dbReference type="EMBL" id="ESQ78432.1"/>
    </source>
</evidence>
<dbReference type="eggNOG" id="COG5340">
    <property type="taxonomic scope" value="Bacteria"/>
</dbReference>
<dbReference type="EMBL" id="AWGB01000118">
    <property type="protein sequence ID" value="ESQ78432.1"/>
    <property type="molecule type" value="Genomic_DNA"/>
</dbReference>
<dbReference type="InterPro" id="IPR045738">
    <property type="entry name" value="DUF6088"/>
</dbReference>
<evidence type="ECO:0008006" key="3">
    <source>
        <dbReference type="Google" id="ProtNLM"/>
    </source>
</evidence>
<organism evidence="1 2">
    <name type="scientific">Asticcacaulis benevestitus DSM 16100 = ATCC BAA-896</name>
    <dbReference type="NCBI Taxonomy" id="1121022"/>
    <lineage>
        <taxon>Bacteria</taxon>
        <taxon>Pseudomonadati</taxon>
        <taxon>Pseudomonadota</taxon>
        <taxon>Alphaproteobacteria</taxon>
        <taxon>Caulobacterales</taxon>
        <taxon>Caulobacteraceae</taxon>
        <taxon>Asticcacaulis</taxon>
    </lineage>
</organism>
<comment type="caution">
    <text evidence="1">The sequence shown here is derived from an EMBL/GenBank/DDBJ whole genome shotgun (WGS) entry which is preliminary data.</text>
</comment>
<accession>V4N935</accession>